<dbReference type="EMBL" id="CAEZWM010000014">
    <property type="protein sequence ID" value="CAB4648058.1"/>
    <property type="molecule type" value="Genomic_DNA"/>
</dbReference>
<sequence>MIPAYRTIMDERDDVGLQGTIETLPASDVLGALCAHGSTGVLEMRGDTGRLSLSLLGGFLVAGDMERLFGSPKDSGALTLRLVDVLCSMLRIESGSYEFRDGAIERPSEARIDLHDVLSRAVAVTDALKALGSSAPSFDAIPILIESDEDAPITLNRSMLRLVSHVDESMSIAQIAEVIGLSAYEAAVPIAELIGLGILGSFVPDALSGDALTSGEYGAPSGKPSANLSSSIAEATRDSVELAASLVEAHRSPYSDAAEQALADLAGGDESIKQSSDSALNSHESQMPHDMESSISGDEVLEMDVYAPDELNALLGEASEISGAWVEGDGVEGDDELSGDLQQTTITADRGALLRLFSGLRTDHG</sequence>
<feature type="compositionally biased region" description="Polar residues" evidence="1">
    <location>
        <begin position="273"/>
        <end position="285"/>
    </location>
</feature>
<dbReference type="InterPro" id="IPR025497">
    <property type="entry name" value="PatA-like_N"/>
</dbReference>
<evidence type="ECO:0000313" key="3">
    <source>
        <dbReference type="EMBL" id="CAB4648058.1"/>
    </source>
</evidence>
<evidence type="ECO:0000313" key="6">
    <source>
        <dbReference type="EMBL" id="CAB4858763.1"/>
    </source>
</evidence>
<dbReference type="EMBL" id="CAFBLK010000033">
    <property type="protein sequence ID" value="CAB4858763.1"/>
    <property type="molecule type" value="Genomic_DNA"/>
</dbReference>
<name>A0A6J7CUN0_9ZZZZ</name>
<dbReference type="Pfam" id="PF14332">
    <property type="entry name" value="DUF4388"/>
    <property type="match status" value="1"/>
</dbReference>
<organism evidence="6">
    <name type="scientific">freshwater metagenome</name>
    <dbReference type="NCBI Taxonomy" id="449393"/>
    <lineage>
        <taxon>unclassified sequences</taxon>
        <taxon>metagenomes</taxon>
        <taxon>ecological metagenomes</taxon>
    </lineage>
</organism>
<reference evidence="6" key="1">
    <citation type="submission" date="2020-05" db="EMBL/GenBank/DDBJ databases">
        <authorList>
            <person name="Chiriac C."/>
            <person name="Salcher M."/>
            <person name="Ghai R."/>
            <person name="Kavagutti S V."/>
        </authorList>
    </citation>
    <scope>NUCLEOTIDE SEQUENCE</scope>
</reference>
<dbReference type="EMBL" id="CAEZZU010000036">
    <property type="protein sequence ID" value="CAB4773175.1"/>
    <property type="molecule type" value="Genomic_DNA"/>
</dbReference>
<dbReference type="EMBL" id="CAFBOR010000034">
    <property type="protein sequence ID" value="CAB4981405.1"/>
    <property type="molecule type" value="Genomic_DNA"/>
</dbReference>
<evidence type="ECO:0000313" key="4">
    <source>
        <dbReference type="EMBL" id="CAB4773175.1"/>
    </source>
</evidence>
<feature type="region of interest" description="Disordered" evidence="1">
    <location>
        <begin position="269"/>
        <end position="294"/>
    </location>
</feature>
<evidence type="ECO:0000313" key="5">
    <source>
        <dbReference type="EMBL" id="CAB4788945.1"/>
    </source>
</evidence>
<dbReference type="EMBL" id="CAFAAH010000018">
    <property type="protein sequence ID" value="CAB4788945.1"/>
    <property type="molecule type" value="Genomic_DNA"/>
</dbReference>
<accession>A0A6J7CUN0</accession>
<protein>
    <submittedName>
        <fullName evidence="6">Unannotated protein</fullName>
    </submittedName>
</protein>
<gene>
    <name evidence="3" type="ORF">UFOPK2242_00233</name>
    <name evidence="4" type="ORF">UFOPK2925_00394</name>
    <name evidence="5" type="ORF">UFOPK2996_00279</name>
    <name evidence="6" type="ORF">UFOPK3317_00293</name>
    <name evidence="7" type="ORF">UFOPK3974_00383</name>
</gene>
<dbReference type="AlphaFoldDB" id="A0A6J7CUN0"/>
<proteinExistence type="predicted"/>
<feature type="domain" description="PatA-like N-terminal" evidence="2">
    <location>
        <begin position="18"/>
        <end position="126"/>
    </location>
</feature>
<evidence type="ECO:0000313" key="7">
    <source>
        <dbReference type="EMBL" id="CAB4981405.1"/>
    </source>
</evidence>
<evidence type="ECO:0000256" key="1">
    <source>
        <dbReference type="SAM" id="MobiDB-lite"/>
    </source>
</evidence>
<evidence type="ECO:0000259" key="2">
    <source>
        <dbReference type="Pfam" id="PF14332"/>
    </source>
</evidence>